<accession>A0A2P2PT89</accession>
<dbReference type="EMBL" id="GGEC01077472">
    <property type="protein sequence ID" value="MBX57956.1"/>
    <property type="molecule type" value="Transcribed_RNA"/>
</dbReference>
<sequence length="14" mass="1657">MKVHRHSNTSELFA</sequence>
<protein>
    <submittedName>
        <fullName evidence="1">Uncharacterized protein</fullName>
    </submittedName>
</protein>
<reference evidence="1" key="1">
    <citation type="submission" date="2018-02" db="EMBL/GenBank/DDBJ databases">
        <title>Rhizophora mucronata_Transcriptome.</title>
        <authorList>
            <person name="Meera S.P."/>
            <person name="Sreeshan A."/>
            <person name="Augustine A."/>
        </authorList>
    </citation>
    <scope>NUCLEOTIDE SEQUENCE</scope>
    <source>
        <tissue evidence="1">Leaf</tissue>
    </source>
</reference>
<organism evidence="1">
    <name type="scientific">Rhizophora mucronata</name>
    <name type="common">Asiatic mangrove</name>
    <dbReference type="NCBI Taxonomy" id="61149"/>
    <lineage>
        <taxon>Eukaryota</taxon>
        <taxon>Viridiplantae</taxon>
        <taxon>Streptophyta</taxon>
        <taxon>Embryophyta</taxon>
        <taxon>Tracheophyta</taxon>
        <taxon>Spermatophyta</taxon>
        <taxon>Magnoliopsida</taxon>
        <taxon>eudicotyledons</taxon>
        <taxon>Gunneridae</taxon>
        <taxon>Pentapetalae</taxon>
        <taxon>rosids</taxon>
        <taxon>fabids</taxon>
        <taxon>Malpighiales</taxon>
        <taxon>Rhizophoraceae</taxon>
        <taxon>Rhizophora</taxon>
    </lineage>
</organism>
<evidence type="ECO:0000313" key="1">
    <source>
        <dbReference type="EMBL" id="MBX57956.1"/>
    </source>
</evidence>
<proteinExistence type="predicted"/>
<name>A0A2P2PT89_RHIMU</name>